<dbReference type="Pfam" id="PF04892">
    <property type="entry name" value="VanZ"/>
    <property type="match status" value="1"/>
</dbReference>
<name>A0ABS6JWL1_9BACI</name>
<organism evidence="3 4">
    <name type="scientific">Evansella alkalicola</name>
    <dbReference type="NCBI Taxonomy" id="745819"/>
    <lineage>
        <taxon>Bacteria</taxon>
        <taxon>Bacillati</taxon>
        <taxon>Bacillota</taxon>
        <taxon>Bacilli</taxon>
        <taxon>Bacillales</taxon>
        <taxon>Bacillaceae</taxon>
        <taxon>Evansella</taxon>
    </lineage>
</organism>
<dbReference type="RefSeq" id="WP_216943335.1">
    <property type="nucleotide sequence ID" value="NZ_JAHQCR010000040.1"/>
</dbReference>
<dbReference type="InterPro" id="IPR006976">
    <property type="entry name" value="VanZ-like"/>
</dbReference>
<feature type="transmembrane region" description="Helical" evidence="1">
    <location>
        <begin position="82"/>
        <end position="104"/>
    </location>
</feature>
<evidence type="ECO:0000256" key="1">
    <source>
        <dbReference type="SAM" id="Phobius"/>
    </source>
</evidence>
<evidence type="ECO:0000313" key="4">
    <source>
        <dbReference type="Proteomes" id="UP000790580"/>
    </source>
</evidence>
<feature type="domain" description="VanZ-like" evidence="2">
    <location>
        <begin position="11"/>
        <end position="133"/>
    </location>
</feature>
<protein>
    <submittedName>
        <fullName evidence="3">VanZ family protein</fullName>
    </submittedName>
</protein>
<feature type="transmembrane region" description="Helical" evidence="1">
    <location>
        <begin position="116"/>
        <end position="137"/>
    </location>
</feature>
<evidence type="ECO:0000313" key="3">
    <source>
        <dbReference type="EMBL" id="MBU9721632.1"/>
    </source>
</evidence>
<accession>A0ABS6JWL1</accession>
<reference evidence="3 4" key="1">
    <citation type="submission" date="2021-06" db="EMBL/GenBank/DDBJ databases">
        <title>Bacillus sp. RD4P76, an endophyte from a halophyte.</title>
        <authorList>
            <person name="Sun J.-Q."/>
        </authorList>
    </citation>
    <scope>NUCLEOTIDE SEQUENCE [LARGE SCALE GENOMIC DNA]</scope>
    <source>
        <strain evidence="3 4">JCM 17098</strain>
    </source>
</reference>
<keyword evidence="1" id="KW-0812">Transmembrane</keyword>
<dbReference type="EMBL" id="JAHQCR010000040">
    <property type="protein sequence ID" value="MBU9721632.1"/>
    <property type="molecule type" value="Genomic_DNA"/>
</dbReference>
<feature type="non-terminal residue" evidence="3">
    <location>
        <position position="1"/>
    </location>
</feature>
<dbReference type="InterPro" id="IPR053150">
    <property type="entry name" value="Teicoplanin_resist-assoc"/>
</dbReference>
<keyword evidence="4" id="KW-1185">Reference proteome</keyword>
<dbReference type="Proteomes" id="UP000790580">
    <property type="component" value="Unassembled WGS sequence"/>
</dbReference>
<keyword evidence="1" id="KW-0472">Membrane</keyword>
<gene>
    <name evidence="3" type="ORF">KS407_09275</name>
</gene>
<proteinExistence type="predicted"/>
<dbReference type="PANTHER" id="PTHR36834">
    <property type="entry name" value="MEMBRANE PROTEIN-RELATED"/>
    <property type="match status" value="1"/>
</dbReference>
<evidence type="ECO:0000259" key="2">
    <source>
        <dbReference type="Pfam" id="PF04892"/>
    </source>
</evidence>
<sequence length="152" mass="17579">SLLRRFVFYSFIYYMINVIKLTLLPIMFIPFTVSVQLVPFYFVIDSLNSGYIATAYLQNIILLLPLGVYLPLLFQRLRNLKLTIFVAFLTSTSIETIQLIKGLTIGSHRTFNVDDIILNTFGAILGYFIFKIIFVILKKFNLSSLDKFDVRT</sequence>
<comment type="caution">
    <text evidence="3">The sequence shown here is derived from an EMBL/GenBank/DDBJ whole genome shotgun (WGS) entry which is preliminary data.</text>
</comment>
<dbReference type="PANTHER" id="PTHR36834:SF2">
    <property type="entry name" value="MEMBRANE PROTEIN"/>
    <property type="match status" value="1"/>
</dbReference>
<feature type="transmembrane region" description="Helical" evidence="1">
    <location>
        <begin position="50"/>
        <end position="70"/>
    </location>
</feature>
<keyword evidence="1" id="KW-1133">Transmembrane helix</keyword>